<sequence>MLRSLMIDQAFISASSWSVRGISTPAEDKVTVKRAIASASRQRVLVCDATKYGQVATWLALPLSEFDQIITDDGLPESASRALAKQDLSLLVAKNE</sequence>
<evidence type="ECO:0000259" key="1">
    <source>
        <dbReference type="Pfam" id="PF00455"/>
    </source>
</evidence>
<dbReference type="PANTHER" id="PTHR30363">
    <property type="entry name" value="HTH-TYPE TRANSCRIPTIONAL REGULATOR SRLR-RELATED"/>
    <property type="match status" value="1"/>
</dbReference>
<dbReference type="AlphaFoldDB" id="A0A376L9U7"/>
<feature type="domain" description="DeoR-like transcriptional repressor C-terminal sensor" evidence="1">
    <location>
        <begin position="1"/>
        <end position="72"/>
    </location>
</feature>
<dbReference type="Pfam" id="PF00455">
    <property type="entry name" value="DeoRC"/>
    <property type="match status" value="1"/>
</dbReference>
<dbReference type="InterPro" id="IPR050313">
    <property type="entry name" value="Carb_Metab_HTH_regulators"/>
</dbReference>
<gene>
    <name evidence="2" type="ORF">NCTC7928_01637</name>
</gene>
<accession>A0A376L9U7</accession>
<dbReference type="InterPro" id="IPR014036">
    <property type="entry name" value="DeoR-like_C"/>
</dbReference>
<protein>
    <submittedName>
        <fullName evidence="2">DeoR family transcriptional regulator</fullName>
    </submittedName>
</protein>
<evidence type="ECO:0000313" key="2">
    <source>
        <dbReference type="EMBL" id="STF41049.1"/>
    </source>
</evidence>
<dbReference type="InterPro" id="IPR037171">
    <property type="entry name" value="NagB/RpiA_transferase-like"/>
</dbReference>
<name>A0A376L9U7_ECOLX</name>
<reference evidence="2 3" key="1">
    <citation type="submission" date="2018-06" db="EMBL/GenBank/DDBJ databases">
        <authorList>
            <consortium name="Pathogen Informatics"/>
            <person name="Doyle S."/>
        </authorList>
    </citation>
    <scope>NUCLEOTIDE SEQUENCE [LARGE SCALE GENOMIC DNA]</scope>
    <source>
        <strain evidence="2 3">NCTC7928</strain>
    </source>
</reference>
<dbReference type="SUPFAM" id="SSF100950">
    <property type="entry name" value="NagB/RpiA/CoA transferase-like"/>
    <property type="match status" value="1"/>
</dbReference>
<evidence type="ECO:0000313" key="3">
    <source>
        <dbReference type="Proteomes" id="UP000254877"/>
    </source>
</evidence>
<organism evidence="2 3">
    <name type="scientific">Escherichia coli</name>
    <dbReference type="NCBI Taxonomy" id="562"/>
    <lineage>
        <taxon>Bacteria</taxon>
        <taxon>Pseudomonadati</taxon>
        <taxon>Pseudomonadota</taxon>
        <taxon>Gammaproteobacteria</taxon>
        <taxon>Enterobacterales</taxon>
        <taxon>Enterobacteriaceae</taxon>
        <taxon>Escherichia</taxon>
    </lineage>
</organism>
<dbReference type="EMBL" id="UGAB01000002">
    <property type="protein sequence ID" value="STF41049.1"/>
    <property type="molecule type" value="Genomic_DNA"/>
</dbReference>
<dbReference type="Proteomes" id="UP000254877">
    <property type="component" value="Unassembled WGS sequence"/>
</dbReference>
<proteinExistence type="predicted"/>
<dbReference type="PANTHER" id="PTHR30363:SF58">
    <property type="entry name" value="REGULATORY PROTEIN, DEOR FAMILY"/>
    <property type="match status" value="1"/>
</dbReference>